<dbReference type="InterPro" id="IPR011032">
    <property type="entry name" value="GroES-like_sf"/>
</dbReference>
<gene>
    <name evidence="8" type="primary">adh</name>
    <name evidence="8" type="ORF">GCM10018793_58400</name>
</gene>
<dbReference type="PANTHER" id="PTHR43350:SF19">
    <property type="entry name" value="D-GULOSIDE 3-DEHYDROGENASE"/>
    <property type="match status" value="1"/>
</dbReference>
<feature type="domain" description="Enoyl reductase (ER)" evidence="7">
    <location>
        <begin position="7"/>
        <end position="353"/>
    </location>
</feature>
<organism evidence="8 9">
    <name type="scientific">Streptomyces sulfonofaciens</name>
    <dbReference type="NCBI Taxonomy" id="68272"/>
    <lineage>
        <taxon>Bacteria</taxon>
        <taxon>Bacillati</taxon>
        <taxon>Actinomycetota</taxon>
        <taxon>Actinomycetes</taxon>
        <taxon>Kitasatosporales</taxon>
        <taxon>Streptomycetaceae</taxon>
        <taxon>Streptomyces</taxon>
    </lineage>
</organism>
<keyword evidence="9" id="KW-1185">Reference proteome</keyword>
<dbReference type="InterPro" id="IPR013154">
    <property type="entry name" value="ADH-like_N"/>
</dbReference>
<evidence type="ECO:0000256" key="4">
    <source>
        <dbReference type="ARBA" id="ARBA00022833"/>
    </source>
</evidence>
<dbReference type="Gene3D" id="3.40.50.720">
    <property type="entry name" value="NAD(P)-binding Rossmann-like Domain"/>
    <property type="match status" value="1"/>
</dbReference>
<dbReference type="EMBL" id="BNCD01000022">
    <property type="protein sequence ID" value="GHH86453.1"/>
    <property type="molecule type" value="Genomic_DNA"/>
</dbReference>
<evidence type="ECO:0000313" key="9">
    <source>
        <dbReference type="Proteomes" id="UP000603708"/>
    </source>
</evidence>
<reference evidence="8" key="1">
    <citation type="journal article" date="2014" name="Int. J. Syst. Evol. Microbiol.">
        <title>Complete genome sequence of Corynebacterium casei LMG S-19264T (=DSM 44701T), isolated from a smear-ripened cheese.</title>
        <authorList>
            <consortium name="US DOE Joint Genome Institute (JGI-PGF)"/>
            <person name="Walter F."/>
            <person name="Albersmeier A."/>
            <person name="Kalinowski J."/>
            <person name="Ruckert C."/>
        </authorList>
    </citation>
    <scope>NUCLEOTIDE SEQUENCE</scope>
    <source>
        <strain evidence="8">JCM 5069</strain>
    </source>
</reference>
<dbReference type="AlphaFoldDB" id="A0A919GL32"/>
<dbReference type="InterPro" id="IPR013149">
    <property type="entry name" value="ADH-like_C"/>
</dbReference>
<accession>A0A919GL32</accession>
<dbReference type="InterPro" id="IPR036291">
    <property type="entry name" value="NAD(P)-bd_dom_sf"/>
</dbReference>
<evidence type="ECO:0000259" key="7">
    <source>
        <dbReference type="SMART" id="SM00829"/>
    </source>
</evidence>
<dbReference type="SMART" id="SM00829">
    <property type="entry name" value="PKS_ER"/>
    <property type="match status" value="1"/>
</dbReference>
<dbReference type="GO" id="GO:0016491">
    <property type="term" value="F:oxidoreductase activity"/>
    <property type="evidence" value="ECO:0007669"/>
    <property type="project" value="UniProtKB-KW"/>
</dbReference>
<name>A0A919GL32_9ACTN</name>
<proteinExistence type="inferred from homology"/>
<dbReference type="SUPFAM" id="SSF51735">
    <property type="entry name" value="NAD(P)-binding Rossmann-fold domains"/>
    <property type="match status" value="1"/>
</dbReference>
<feature type="region of interest" description="Disordered" evidence="6">
    <location>
        <begin position="349"/>
        <end position="378"/>
    </location>
</feature>
<comment type="caution">
    <text evidence="8">The sequence shown here is derived from an EMBL/GenBank/DDBJ whole genome shotgun (WGS) entry which is preliminary data.</text>
</comment>
<dbReference type="Proteomes" id="UP000603708">
    <property type="component" value="Unassembled WGS sequence"/>
</dbReference>
<dbReference type="Pfam" id="PF00107">
    <property type="entry name" value="ADH_zinc_N"/>
    <property type="match status" value="1"/>
</dbReference>
<evidence type="ECO:0000256" key="1">
    <source>
        <dbReference type="ARBA" id="ARBA00001947"/>
    </source>
</evidence>
<comment type="cofactor">
    <cofactor evidence="1">
        <name>Zn(2+)</name>
        <dbReference type="ChEBI" id="CHEBI:29105"/>
    </cofactor>
</comment>
<reference evidence="8" key="2">
    <citation type="submission" date="2020-09" db="EMBL/GenBank/DDBJ databases">
        <authorList>
            <person name="Sun Q."/>
            <person name="Ohkuma M."/>
        </authorList>
    </citation>
    <scope>NUCLEOTIDE SEQUENCE</scope>
    <source>
        <strain evidence="8">JCM 5069</strain>
    </source>
</reference>
<dbReference type="GO" id="GO:0046872">
    <property type="term" value="F:metal ion binding"/>
    <property type="evidence" value="ECO:0007669"/>
    <property type="project" value="UniProtKB-KW"/>
</dbReference>
<dbReference type="Pfam" id="PF08240">
    <property type="entry name" value="ADH_N"/>
    <property type="match status" value="1"/>
</dbReference>
<keyword evidence="4" id="KW-0862">Zinc</keyword>
<evidence type="ECO:0000256" key="5">
    <source>
        <dbReference type="ARBA" id="ARBA00023002"/>
    </source>
</evidence>
<keyword evidence="3" id="KW-0479">Metal-binding</keyword>
<dbReference type="InterPro" id="IPR020843">
    <property type="entry name" value="ER"/>
</dbReference>
<evidence type="ECO:0000256" key="2">
    <source>
        <dbReference type="ARBA" id="ARBA00008072"/>
    </source>
</evidence>
<keyword evidence="5" id="KW-0560">Oxidoreductase</keyword>
<protein>
    <submittedName>
        <fullName evidence="8">Alcohol dehydrogenase</fullName>
    </submittedName>
</protein>
<dbReference type="PANTHER" id="PTHR43350">
    <property type="entry name" value="NAD-DEPENDENT ALCOHOL DEHYDROGENASE"/>
    <property type="match status" value="1"/>
</dbReference>
<comment type="similarity">
    <text evidence="2">Belongs to the zinc-containing alcohol dehydrogenase family.</text>
</comment>
<dbReference type="Gene3D" id="3.90.180.10">
    <property type="entry name" value="Medium-chain alcohol dehydrogenases, catalytic domain"/>
    <property type="match status" value="1"/>
</dbReference>
<dbReference type="SUPFAM" id="SSF50129">
    <property type="entry name" value="GroES-like"/>
    <property type="match status" value="1"/>
</dbReference>
<evidence type="ECO:0000313" key="8">
    <source>
        <dbReference type="EMBL" id="GHH86453.1"/>
    </source>
</evidence>
<evidence type="ECO:0000256" key="6">
    <source>
        <dbReference type="SAM" id="MobiDB-lite"/>
    </source>
</evidence>
<evidence type="ECO:0000256" key="3">
    <source>
        <dbReference type="ARBA" id="ARBA00022723"/>
    </source>
</evidence>
<sequence length="392" mass="41807">MYAYTMSQPGELRLGSVQEPVCQPDEVVLRTEAVSICSTDVSYFRGHLSSSTWPLIPGHEYVGTVVDVGSRLADAVRPGERLCYWGQTDFGGMAEYRAIRPLLPGRPQDETTWFTDRGFTDADQAAAVVVPHDLPSGLATALEPLTSVLRSLLPNPPRPGDTCAVLGCGPSSLLAVQVLRRHLGVEVIVLDHNEQRLRTALRCGAKRGFDPVRQADEIRQFIGDTRGQAVDYVFDALPHVGPGAGAGIRDLAMGMLRPGGTYVVYGASALPQQISTWMILAKGLNLRATPFDVGVFAMARSAHVLEVAAGLVASGLVDARPLFTRTVDLHDEEGVVDAFARYGSGASMKTSMVTSRDEPPRTPGATGAGLRAPSADHLGPVVVGTDLLTPQT</sequence>